<dbReference type="PANTHER" id="PTHR43760:SF1">
    <property type="entry name" value="ENDORIBONUCLEASE L-PSP_CHORISMATE MUTASE-LIKE DOMAIN-CONTAINING PROTEIN"/>
    <property type="match status" value="1"/>
</dbReference>
<reference evidence="1 2" key="1">
    <citation type="journal article" date="2012" name="Genome Biol.">
        <title>Genome and low-iron response of an oceanic diatom adapted to chronic iron limitation.</title>
        <authorList>
            <person name="Lommer M."/>
            <person name="Specht M."/>
            <person name="Roy A.S."/>
            <person name="Kraemer L."/>
            <person name="Andreson R."/>
            <person name="Gutowska M.A."/>
            <person name="Wolf J."/>
            <person name="Bergner S.V."/>
            <person name="Schilhabel M.B."/>
            <person name="Klostermeier U.C."/>
            <person name="Beiko R.G."/>
            <person name="Rosenstiel P."/>
            <person name="Hippler M."/>
            <person name="Laroche J."/>
        </authorList>
    </citation>
    <scope>NUCLEOTIDE SEQUENCE [LARGE SCALE GENOMIC DNA]</scope>
    <source>
        <strain evidence="1 2">CCMP1005</strain>
    </source>
</reference>
<name>K0SMC1_THAOC</name>
<sequence length="260" mass="27536">MCGHCDPDTTIRKCDTPRSMRWPGDGWPTSIAIFDPRASLDTLPASLNLLSILSSGQLAAGAFVRGVYTSLDGNSSSTTNGSQRHMMALTMETITTNLKKLCLELPPPGGPKANYSPLHRDGDLLYLSGHLPIKADGSMIVGVCAPASVVGSDSNFIGTDQGYEAARWCALNLLSTVNAYLSENSATSADLSNIKVVKLFGIVRSHDDFQEQHLVMNGASDLIKDVLGDSGACHARSAIGSNSLPLGIAVEVEMICKIVE</sequence>
<dbReference type="AlphaFoldDB" id="K0SMC1"/>
<organism evidence="1 2">
    <name type="scientific">Thalassiosira oceanica</name>
    <name type="common">Marine diatom</name>
    <dbReference type="NCBI Taxonomy" id="159749"/>
    <lineage>
        <taxon>Eukaryota</taxon>
        <taxon>Sar</taxon>
        <taxon>Stramenopiles</taxon>
        <taxon>Ochrophyta</taxon>
        <taxon>Bacillariophyta</taxon>
        <taxon>Coscinodiscophyceae</taxon>
        <taxon>Thalassiosirophycidae</taxon>
        <taxon>Thalassiosirales</taxon>
        <taxon>Thalassiosiraceae</taxon>
        <taxon>Thalassiosira</taxon>
    </lineage>
</organism>
<keyword evidence="2" id="KW-1185">Reference proteome</keyword>
<dbReference type="Proteomes" id="UP000266841">
    <property type="component" value="Unassembled WGS sequence"/>
</dbReference>
<proteinExistence type="predicted"/>
<comment type="caution">
    <text evidence="1">The sequence shown here is derived from an EMBL/GenBank/DDBJ whole genome shotgun (WGS) entry which is preliminary data.</text>
</comment>
<protein>
    <submittedName>
        <fullName evidence="1">Uncharacterized protein</fullName>
    </submittedName>
</protein>
<dbReference type="InterPro" id="IPR035959">
    <property type="entry name" value="RutC-like_sf"/>
</dbReference>
<dbReference type="OrthoDB" id="309640at2759"/>
<dbReference type="Gene3D" id="3.30.1330.40">
    <property type="entry name" value="RutC-like"/>
    <property type="match status" value="1"/>
</dbReference>
<dbReference type="EMBL" id="AGNL01019140">
    <property type="protein sequence ID" value="EJK62076.1"/>
    <property type="molecule type" value="Genomic_DNA"/>
</dbReference>
<gene>
    <name evidence="1" type="ORF">THAOC_17326</name>
</gene>
<evidence type="ECO:0000313" key="1">
    <source>
        <dbReference type="EMBL" id="EJK62076.1"/>
    </source>
</evidence>
<dbReference type="eggNOG" id="ENOG502S4DU">
    <property type="taxonomic scope" value="Eukaryota"/>
</dbReference>
<dbReference type="PANTHER" id="PTHR43760">
    <property type="entry name" value="ENDORIBONUCLEASE-RELATED"/>
    <property type="match status" value="1"/>
</dbReference>
<dbReference type="OMA" id="DGSHNHP"/>
<accession>K0SMC1</accession>
<dbReference type="InterPro" id="IPR013813">
    <property type="entry name" value="Endoribo_LPSP/chorism_mut-like"/>
</dbReference>
<dbReference type="SUPFAM" id="SSF55298">
    <property type="entry name" value="YjgF-like"/>
    <property type="match status" value="1"/>
</dbReference>
<evidence type="ECO:0000313" key="2">
    <source>
        <dbReference type="Proteomes" id="UP000266841"/>
    </source>
</evidence>
<dbReference type="CDD" id="cd02199">
    <property type="entry name" value="YjgF_YER057c_UK114_like_1"/>
    <property type="match status" value="1"/>
</dbReference>